<dbReference type="STRING" id="356660.SAMN05444336_10549"/>
<accession>A0A1H3BJP6</accession>
<dbReference type="EMBL" id="FNMZ01000005">
    <property type="protein sequence ID" value="SDX41981.1"/>
    <property type="molecule type" value="Genomic_DNA"/>
</dbReference>
<evidence type="ECO:0000259" key="1">
    <source>
        <dbReference type="Pfam" id="PF00501"/>
    </source>
</evidence>
<dbReference type="SUPFAM" id="SSF56801">
    <property type="entry name" value="Acetyl-CoA synthetase-like"/>
    <property type="match status" value="1"/>
</dbReference>
<dbReference type="InterPro" id="IPR000873">
    <property type="entry name" value="AMP-dep_synth/lig_dom"/>
</dbReference>
<feature type="domain" description="AMP-binding enzyme C-terminal" evidence="2">
    <location>
        <begin position="417"/>
        <end position="495"/>
    </location>
</feature>
<keyword evidence="4" id="KW-1185">Reference proteome</keyword>
<evidence type="ECO:0000313" key="3">
    <source>
        <dbReference type="EMBL" id="SDX41981.1"/>
    </source>
</evidence>
<feature type="domain" description="AMP-dependent synthetase/ligase" evidence="1">
    <location>
        <begin position="7"/>
        <end position="357"/>
    </location>
</feature>
<dbReference type="InterPro" id="IPR042099">
    <property type="entry name" value="ANL_N_sf"/>
</dbReference>
<dbReference type="PROSITE" id="PS00455">
    <property type="entry name" value="AMP_BINDING"/>
    <property type="match status" value="1"/>
</dbReference>
<dbReference type="InterPro" id="IPR020845">
    <property type="entry name" value="AMP-binding_CS"/>
</dbReference>
<proteinExistence type="predicted"/>
<reference evidence="3 4" key="1">
    <citation type="submission" date="2016-10" db="EMBL/GenBank/DDBJ databases">
        <authorList>
            <person name="de Groot N.N."/>
        </authorList>
    </citation>
    <scope>NUCLEOTIDE SEQUENCE [LARGE SCALE GENOMIC DNA]</scope>
    <source>
        <strain evidence="3 4">DSM 17890</strain>
    </source>
</reference>
<dbReference type="InterPro" id="IPR045851">
    <property type="entry name" value="AMP-bd_C_sf"/>
</dbReference>
<protein>
    <submittedName>
        <fullName evidence="3">Fatty-acyl-CoA synthase</fullName>
    </submittedName>
</protein>
<evidence type="ECO:0000259" key="2">
    <source>
        <dbReference type="Pfam" id="PF13193"/>
    </source>
</evidence>
<dbReference type="InterPro" id="IPR025110">
    <property type="entry name" value="AMP-bd_C"/>
</dbReference>
<sequence length="517" mass="56488">MKHPSCHARRTPDKIAYVMAGSGETMTYAQLDARSNRGAQALRALGVGPGDHIALLMENRLEFIEIIWAAHRAGVIYTAVSRYLGPDEAGYIIRDCGAKVFIASDAYRDKGPDYLAQAGDARCLMVGAVAPGYASWDELTAAQPAEPVADEFAGMDMLYSSGTTGRPKGITKAFEANPIEWIHPMLSLLIEHHSQVDEASVYLSPAPLYHAAPLRFCLTMANLGATCVIMEKFDPEAYLAAVQKWSVTHSQLVPTMFVRMLKLPEEVRAAYDVSSIRMAIHAAAPCPREIKQRMIDWWGPVLLEYYAGTEANGGTVATAEQWLENPGTVGATITGRIFIADPDGNELPAGEIGDVYFDTGIDFEYFGDPEKSKKAFLRPGCGTLGDVGYVNERGFLFLTDRAAYTIISGGVNIYPQEAEDLLVCHPEVADCAVFGVPDEEMGEAVKAVVQLSDASAASDDKAAELIGWLRERLSHIKAPRSIDFREDLPRTATGKLMKRLLKDEYWAEARKKQGVNA</sequence>
<dbReference type="OrthoDB" id="9803968at2"/>
<organism evidence="3 4">
    <name type="scientific">Albimonas donghaensis</name>
    <dbReference type="NCBI Taxonomy" id="356660"/>
    <lineage>
        <taxon>Bacteria</taxon>
        <taxon>Pseudomonadati</taxon>
        <taxon>Pseudomonadota</taxon>
        <taxon>Alphaproteobacteria</taxon>
        <taxon>Rhodobacterales</taxon>
        <taxon>Paracoccaceae</taxon>
        <taxon>Albimonas</taxon>
    </lineage>
</organism>
<dbReference type="RefSeq" id="WP_092683017.1">
    <property type="nucleotide sequence ID" value="NZ_FNMZ01000005.1"/>
</dbReference>
<dbReference type="Pfam" id="PF00501">
    <property type="entry name" value="AMP-binding"/>
    <property type="match status" value="1"/>
</dbReference>
<name>A0A1H3BJP6_9RHOB</name>
<gene>
    <name evidence="3" type="ORF">SAMN05444336_10549</name>
</gene>
<dbReference type="AlphaFoldDB" id="A0A1H3BJP6"/>
<dbReference type="Gene3D" id="3.40.50.12780">
    <property type="entry name" value="N-terminal domain of ligase-like"/>
    <property type="match status" value="1"/>
</dbReference>
<dbReference type="PANTHER" id="PTHR24096">
    <property type="entry name" value="LONG-CHAIN-FATTY-ACID--COA LIGASE"/>
    <property type="match status" value="1"/>
</dbReference>
<dbReference type="Proteomes" id="UP000199118">
    <property type="component" value="Unassembled WGS sequence"/>
</dbReference>
<dbReference type="Pfam" id="PF13193">
    <property type="entry name" value="AMP-binding_C"/>
    <property type="match status" value="1"/>
</dbReference>
<dbReference type="PANTHER" id="PTHR24096:SF323">
    <property type="entry name" value="BLR3536 PROTEIN"/>
    <property type="match status" value="1"/>
</dbReference>
<evidence type="ECO:0000313" key="4">
    <source>
        <dbReference type="Proteomes" id="UP000199118"/>
    </source>
</evidence>
<dbReference type="GO" id="GO:0016405">
    <property type="term" value="F:CoA-ligase activity"/>
    <property type="evidence" value="ECO:0007669"/>
    <property type="project" value="TreeGrafter"/>
</dbReference>
<dbReference type="Gene3D" id="3.30.300.30">
    <property type="match status" value="1"/>
</dbReference>